<evidence type="ECO:0000313" key="7">
    <source>
        <dbReference type="EMBL" id="AVQ30772.1"/>
    </source>
</evidence>
<evidence type="ECO:0000256" key="1">
    <source>
        <dbReference type="ARBA" id="ARBA00004127"/>
    </source>
</evidence>
<proteinExistence type="predicted"/>
<keyword evidence="8" id="KW-1185">Reference proteome</keyword>
<gene>
    <name evidence="7" type="ORF">C4N18_05915</name>
</gene>
<keyword evidence="3 5" id="KW-1133">Transmembrane helix</keyword>
<feature type="transmembrane region" description="Helical" evidence="5">
    <location>
        <begin position="55"/>
        <end position="75"/>
    </location>
</feature>
<dbReference type="Proteomes" id="UP000241238">
    <property type="component" value="Chromosome"/>
</dbReference>
<comment type="subcellular location">
    <subcellularLocation>
        <location evidence="1">Endomembrane system</location>
        <topology evidence="1">Multi-pass membrane protein</topology>
    </subcellularLocation>
</comment>
<dbReference type="GeneID" id="77467523"/>
<organism evidence="7 8">
    <name type="scientific">Fusobacterium varium ATCC 27725</name>
    <dbReference type="NCBI Taxonomy" id="469618"/>
    <lineage>
        <taxon>Bacteria</taxon>
        <taxon>Fusobacteriati</taxon>
        <taxon>Fusobacteriota</taxon>
        <taxon>Fusobacteriia</taxon>
        <taxon>Fusobacteriales</taxon>
        <taxon>Fusobacteriaceae</taxon>
        <taxon>Fusobacterium</taxon>
    </lineage>
</organism>
<keyword evidence="4 5" id="KW-0472">Membrane</keyword>
<dbReference type="RefSeq" id="WP_005952341.1">
    <property type="nucleotide sequence ID" value="NZ_CP028103.1"/>
</dbReference>
<dbReference type="EMBL" id="CP028103">
    <property type="protein sequence ID" value="AVQ30772.1"/>
    <property type="molecule type" value="Genomic_DNA"/>
</dbReference>
<feature type="domain" description="DUF202" evidence="6">
    <location>
        <begin position="22"/>
        <end position="84"/>
    </location>
</feature>
<evidence type="ECO:0000256" key="5">
    <source>
        <dbReference type="SAM" id="Phobius"/>
    </source>
</evidence>
<accession>A0ABM6U3C1</accession>
<keyword evidence="2 5" id="KW-0812">Transmembrane</keyword>
<evidence type="ECO:0000256" key="4">
    <source>
        <dbReference type="ARBA" id="ARBA00023136"/>
    </source>
</evidence>
<evidence type="ECO:0000256" key="2">
    <source>
        <dbReference type="ARBA" id="ARBA00022692"/>
    </source>
</evidence>
<protein>
    <submittedName>
        <fullName evidence="7">DUF202 domain-containing protein</fullName>
    </submittedName>
</protein>
<reference evidence="8" key="1">
    <citation type="journal article" date="2018" name="MSphere">
        <title>Fusobacterium Genomics Using MinION and Illumina Sequencing Enables Genome Completion and Correction.</title>
        <authorList>
            <person name="Todd S.M."/>
            <person name="Settlage R.E."/>
            <person name="Lahmers K.K."/>
            <person name="Slade D.J."/>
        </authorList>
    </citation>
    <scope>NUCLEOTIDE SEQUENCE [LARGE SCALE GENOMIC DNA]</scope>
    <source>
        <strain evidence="8">ATCC 27725</strain>
    </source>
</reference>
<name>A0ABM6U3C1_FUSVA</name>
<dbReference type="Pfam" id="PF02656">
    <property type="entry name" value="DUF202"/>
    <property type="match status" value="1"/>
</dbReference>
<dbReference type="InterPro" id="IPR003807">
    <property type="entry name" value="DUF202"/>
</dbReference>
<evidence type="ECO:0000259" key="6">
    <source>
        <dbReference type="Pfam" id="PF02656"/>
    </source>
</evidence>
<sequence>MTNKYNHNKEDMILRDFLATDRTILANERTLLAYLRTFISFFAAGIGFVKFVDNILVVFLGYVLVVFSIIVLWFGSKRYIKTKKRYEHIKF</sequence>
<evidence type="ECO:0000256" key="3">
    <source>
        <dbReference type="ARBA" id="ARBA00022989"/>
    </source>
</evidence>
<feature type="transmembrane region" description="Helical" evidence="5">
    <location>
        <begin position="31"/>
        <end position="49"/>
    </location>
</feature>
<evidence type="ECO:0000313" key="8">
    <source>
        <dbReference type="Proteomes" id="UP000241238"/>
    </source>
</evidence>